<dbReference type="EMBL" id="JAGRRH010000009">
    <property type="protein sequence ID" value="KAG7364041.1"/>
    <property type="molecule type" value="Genomic_DNA"/>
</dbReference>
<evidence type="ECO:0000313" key="4">
    <source>
        <dbReference type="Proteomes" id="UP000693970"/>
    </source>
</evidence>
<feature type="region of interest" description="Disordered" evidence="1">
    <location>
        <begin position="1"/>
        <end position="21"/>
    </location>
</feature>
<reference evidence="3" key="1">
    <citation type="journal article" date="2021" name="Sci. Rep.">
        <title>Diploid genomic architecture of Nitzschia inconspicua, an elite biomass production diatom.</title>
        <authorList>
            <person name="Oliver A."/>
            <person name="Podell S."/>
            <person name="Pinowska A."/>
            <person name="Traller J.C."/>
            <person name="Smith S.R."/>
            <person name="McClure R."/>
            <person name="Beliaev A."/>
            <person name="Bohutskyi P."/>
            <person name="Hill E.A."/>
            <person name="Rabines A."/>
            <person name="Zheng H."/>
            <person name="Allen L.Z."/>
            <person name="Kuo A."/>
            <person name="Grigoriev I.V."/>
            <person name="Allen A.E."/>
            <person name="Hazlebeck D."/>
            <person name="Allen E.E."/>
        </authorList>
    </citation>
    <scope>NUCLEOTIDE SEQUENCE</scope>
    <source>
        <strain evidence="3">Hildebrandi</strain>
    </source>
</reference>
<gene>
    <name evidence="2" type="ORF">IV203_006565</name>
    <name evidence="3" type="ORF">IV203_037243</name>
</gene>
<keyword evidence="4" id="KW-1185">Reference proteome</keyword>
<evidence type="ECO:0000256" key="1">
    <source>
        <dbReference type="SAM" id="MobiDB-lite"/>
    </source>
</evidence>
<sequence>MILEKGQPYVNHSPSEDVEEEFQDAPAASPVQTAKCNVQFQVHNACITSKSFAYTLSSKSAKPKQSIIDKANGGIVGQDCKVIRVSDRTMDIQNTDNHHLDYVLIGTVARCIAMGREHSIHSPGQLKLFKHSVYDKSHVGGTQRIKTTDGYIIHIATILITRKKMINGLMTWKTSRTPFKSLPMRCTMALQMLIVYTLSQGSVINDRGDTLVQLSDLLGTAVVDVNHDGCYNTLLVANGHLTDAPLESVHSVFSSTRDFRIVKSLGKLNDPAFGLADIRKTHLGSCTWEDAYTIGCDSFHDDDRFIFKSPNKYIPRMHDTSVRFFVTKSRVDVYKPLEKGNHHELDTLDYVETDDVLISIPHQNYAVGDTPCILSHEIQGCMYQVWQQETRLH</sequence>
<organism evidence="3 4">
    <name type="scientific">Nitzschia inconspicua</name>
    <dbReference type="NCBI Taxonomy" id="303405"/>
    <lineage>
        <taxon>Eukaryota</taxon>
        <taxon>Sar</taxon>
        <taxon>Stramenopiles</taxon>
        <taxon>Ochrophyta</taxon>
        <taxon>Bacillariophyta</taxon>
        <taxon>Bacillariophyceae</taxon>
        <taxon>Bacillariophycidae</taxon>
        <taxon>Bacillariales</taxon>
        <taxon>Bacillariaceae</taxon>
        <taxon>Nitzschia</taxon>
    </lineage>
</organism>
<dbReference type="OrthoDB" id="53230at2759"/>
<dbReference type="Proteomes" id="UP000693970">
    <property type="component" value="Unassembled WGS sequence"/>
</dbReference>
<protein>
    <submittedName>
        <fullName evidence="3">Uncharacterized protein</fullName>
    </submittedName>
</protein>
<evidence type="ECO:0000313" key="2">
    <source>
        <dbReference type="EMBL" id="KAG7340161.1"/>
    </source>
</evidence>
<accession>A0A9K3LNK6</accession>
<evidence type="ECO:0000313" key="3">
    <source>
        <dbReference type="EMBL" id="KAG7364041.1"/>
    </source>
</evidence>
<comment type="caution">
    <text evidence="3">The sequence shown here is derived from an EMBL/GenBank/DDBJ whole genome shotgun (WGS) entry which is preliminary data.</text>
</comment>
<name>A0A9K3LNK6_9STRA</name>
<dbReference type="EMBL" id="JAGRRH010000028">
    <property type="protein sequence ID" value="KAG7340161.1"/>
    <property type="molecule type" value="Genomic_DNA"/>
</dbReference>
<proteinExistence type="predicted"/>
<dbReference type="AlphaFoldDB" id="A0A9K3LNK6"/>
<reference evidence="3" key="2">
    <citation type="submission" date="2021-04" db="EMBL/GenBank/DDBJ databases">
        <authorList>
            <person name="Podell S."/>
        </authorList>
    </citation>
    <scope>NUCLEOTIDE SEQUENCE</scope>
    <source>
        <strain evidence="3">Hildebrandi</strain>
    </source>
</reference>